<comment type="caution">
    <text evidence="2">The sequence shown here is derived from an EMBL/GenBank/DDBJ whole genome shotgun (WGS) entry which is preliminary data.</text>
</comment>
<dbReference type="GO" id="GO:0008757">
    <property type="term" value="F:S-adenosylmethionine-dependent methyltransferase activity"/>
    <property type="evidence" value="ECO:0007669"/>
    <property type="project" value="InterPro"/>
</dbReference>
<reference evidence="2 3" key="1">
    <citation type="submission" date="2018-08" db="EMBL/GenBank/DDBJ databases">
        <title>Wenzhouxiangella salilacus sp. nov., a novel bacterium isolated from a saline lake in Xinjiang Province, China.</title>
        <authorList>
            <person name="Han S."/>
        </authorList>
    </citation>
    <scope>NUCLEOTIDE SEQUENCE [LARGE SCALE GENOMIC DNA]</scope>
    <source>
        <strain evidence="2 3">XDB06</strain>
    </source>
</reference>
<evidence type="ECO:0000313" key="3">
    <source>
        <dbReference type="Proteomes" id="UP000260351"/>
    </source>
</evidence>
<dbReference type="OrthoDB" id="932345at2"/>
<dbReference type="InterPro" id="IPR013216">
    <property type="entry name" value="Methyltransf_11"/>
</dbReference>
<evidence type="ECO:0000313" key="2">
    <source>
        <dbReference type="EMBL" id="RFF32310.1"/>
    </source>
</evidence>
<dbReference type="InterPro" id="IPR029063">
    <property type="entry name" value="SAM-dependent_MTases_sf"/>
</dbReference>
<keyword evidence="2" id="KW-0808">Transferase</keyword>
<dbReference type="CDD" id="cd02440">
    <property type="entry name" value="AdoMet_MTases"/>
    <property type="match status" value="1"/>
</dbReference>
<gene>
    <name evidence="2" type="ORF">DZC52_02275</name>
</gene>
<proteinExistence type="predicted"/>
<organism evidence="2 3">
    <name type="scientific">Wenzhouxiangella sediminis</name>
    <dbReference type="NCBI Taxonomy" id="1792836"/>
    <lineage>
        <taxon>Bacteria</taxon>
        <taxon>Pseudomonadati</taxon>
        <taxon>Pseudomonadota</taxon>
        <taxon>Gammaproteobacteria</taxon>
        <taxon>Chromatiales</taxon>
        <taxon>Wenzhouxiangellaceae</taxon>
        <taxon>Wenzhouxiangella</taxon>
    </lineage>
</organism>
<dbReference type="Proteomes" id="UP000260351">
    <property type="component" value="Unassembled WGS sequence"/>
</dbReference>
<keyword evidence="3" id="KW-1185">Reference proteome</keyword>
<keyword evidence="2" id="KW-0489">Methyltransferase</keyword>
<dbReference type="RefSeq" id="WP_116649492.1">
    <property type="nucleotide sequence ID" value="NZ_QUZK01000012.1"/>
</dbReference>
<protein>
    <submittedName>
        <fullName evidence="2">Class I SAM-dependent methyltransferase</fullName>
    </submittedName>
</protein>
<name>A0A3E1KC68_9GAMM</name>
<evidence type="ECO:0000259" key="1">
    <source>
        <dbReference type="Pfam" id="PF08241"/>
    </source>
</evidence>
<dbReference type="EMBL" id="QUZK01000012">
    <property type="protein sequence ID" value="RFF32310.1"/>
    <property type="molecule type" value="Genomic_DNA"/>
</dbReference>
<dbReference type="GO" id="GO:0032259">
    <property type="term" value="P:methylation"/>
    <property type="evidence" value="ECO:0007669"/>
    <property type="project" value="UniProtKB-KW"/>
</dbReference>
<dbReference type="SUPFAM" id="SSF53335">
    <property type="entry name" value="S-adenosyl-L-methionine-dependent methyltransferases"/>
    <property type="match status" value="1"/>
</dbReference>
<dbReference type="AlphaFoldDB" id="A0A3E1KC68"/>
<dbReference type="Pfam" id="PF08241">
    <property type="entry name" value="Methyltransf_11"/>
    <property type="match status" value="1"/>
</dbReference>
<feature type="domain" description="Methyltransferase type 11" evidence="1">
    <location>
        <begin position="122"/>
        <end position="171"/>
    </location>
</feature>
<sequence>MLEQPRIHGTRWFGRLKLKQFWAVVSRPKRKGWCPVCERMTLFVRLSDWLREDCRCARCISSARGRALVSVLAEVVPGWRQRSILEFAPYGPVSARLERQARGYVGSVYLPDRAAGEMVGGYRNEDLRSLTFNDRMFDVVISQDVFEHVFEPERGFSEIERILKPGGVHVFTVPYFGSQPSRIRARLERGDVIHLEPPEFHGDPVNSDGALVVTEWGEDLFATIQNSSGMMTERMQPHAPEQGIEGESLDVFVSRKPE</sequence>
<dbReference type="Gene3D" id="3.40.50.150">
    <property type="entry name" value="Vaccinia Virus protein VP39"/>
    <property type="match status" value="1"/>
</dbReference>
<accession>A0A3E1KC68</accession>